<dbReference type="SUPFAM" id="SSF52540">
    <property type="entry name" value="P-loop containing nucleoside triphosphate hydrolases"/>
    <property type="match status" value="1"/>
</dbReference>
<dbReference type="InParanoid" id="A0A2R5H307"/>
<comment type="catalytic activity">
    <reaction evidence="7">
        <text>L-threonyl-[protein] + ATP = O-phospho-L-threonyl-[protein] + ADP + H(+)</text>
        <dbReference type="Rhea" id="RHEA:46608"/>
        <dbReference type="Rhea" id="RHEA-COMP:11060"/>
        <dbReference type="Rhea" id="RHEA-COMP:11605"/>
        <dbReference type="ChEBI" id="CHEBI:15378"/>
        <dbReference type="ChEBI" id="CHEBI:30013"/>
        <dbReference type="ChEBI" id="CHEBI:30616"/>
        <dbReference type="ChEBI" id="CHEBI:61977"/>
        <dbReference type="ChEBI" id="CHEBI:456216"/>
        <dbReference type="EC" id="2.7.11.1"/>
    </reaction>
</comment>
<feature type="non-terminal residue" evidence="10">
    <location>
        <position position="448"/>
    </location>
</feature>
<dbReference type="GO" id="GO:0005524">
    <property type="term" value="F:ATP binding"/>
    <property type="evidence" value="ECO:0007669"/>
    <property type="project" value="UniProtKB-KW"/>
</dbReference>
<comment type="catalytic activity">
    <reaction evidence="8">
        <text>L-seryl-[protein] + ATP = O-phospho-L-seryl-[protein] + ADP + H(+)</text>
        <dbReference type="Rhea" id="RHEA:17989"/>
        <dbReference type="Rhea" id="RHEA-COMP:9863"/>
        <dbReference type="Rhea" id="RHEA-COMP:11604"/>
        <dbReference type="ChEBI" id="CHEBI:15378"/>
        <dbReference type="ChEBI" id="CHEBI:29999"/>
        <dbReference type="ChEBI" id="CHEBI:30616"/>
        <dbReference type="ChEBI" id="CHEBI:83421"/>
        <dbReference type="ChEBI" id="CHEBI:456216"/>
        <dbReference type="EC" id="2.7.11.1"/>
    </reaction>
</comment>
<dbReference type="OrthoDB" id="10252328at2759"/>
<evidence type="ECO:0000256" key="6">
    <source>
        <dbReference type="ARBA" id="ARBA00022840"/>
    </source>
</evidence>
<dbReference type="Pfam" id="PF08477">
    <property type="entry name" value="Roc"/>
    <property type="match status" value="1"/>
</dbReference>
<keyword evidence="11" id="KW-1185">Reference proteome</keyword>
<dbReference type="AlphaFoldDB" id="A0A2R5H307"/>
<organism evidence="10 11">
    <name type="scientific">Hondaea fermentalgiana</name>
    <dbReference type="NCBI Taxonomy" id="2315210"/>
    <lineage>
        <taxon>Eukaryota</taxon>
        <taxon>Sar</taxon>
        <taxon>Stramenopiles</taxon>
        <taxon>Bigyra</taxon>
        <taxon>Labyrinthulomycetes</taxon>
        <taxon>Thraustochytrida</taxon>
        <taxon>Thraustochytriidae</taxon>
        <taxon>Hondaea</taxon>
    </lineage>
</organism>
<dbReference type="PROSITE" id="PS51424">
    <property type="entry name" value="ROC"/>
    <property type="match status" value="1"/>
</dbReference>
<dbReference type="GO" id="GO:0016301">
    <property type="term" value="F:kinase activity"/>
    <property type="evidence" value="ECO:0007669"/>
    <property type="project" value="UniProtKB-KW"/>
</dbReference>
<evidence type="ECO:0000256" key="4">
    <source>
        <dbReference type="ARBA" id="ARBA00022741"/>
    </source>
</evidence>
<keyword evidence="5 10" id="KW-0418">Kinase</keyword>
<dbReference type="Pfam" id="PF16095">
    <property type="entry name" value="COR-A"/>
    <property type="match status" value="1"/>
</dbReference>
<dbReference type="InterPro" id="IPR036388">
    <property type="entry name" value="WH-like_DNA-bd_sf"/>
</dbReference>
<dbReference type="EMBL" id="BEYU01000479">
    <property type="protein sequence ID" value="GBG35231.1"/>
    <property type="molecule type" value="Genomic_DNA"/>
</dbReference>
<dbReference type="Gene3D" id="3.40.50.300">
    <property type="entry name" value="P-loop containing nucleotide triphosphate hydrolases"/>
    <property type="match status" value="1"/>
</dbReference>
<dbReference type="PANTHER" id="PTHR47679">
    <property type="entry name" value="PROTEIN TORNADO 1"/>
    <property type="match status" value="1"/>
</dbReference>
<keyword evidence="6" id="KW-0067">ATP-binding</keyword>
<dbReference type="PANTHER" id="PTHR47679:SF2">
    <property type="entry name" value="C-TERMINAL OF ROC (COR) DOMAIN-CONTAINING PROTEIN"/>
    <property type="match status" value="1"/>
</dbReference>
<keyword evidence="4" id="KW-0547">Nucleotide-binding</keyword>
<dbReference type="InterPro" id="IPR027417">
    <property type="entry name" value="P-loop_NTPase"/>
</dbReference>
<dbReference type="Gene3D" id="1.10.10.10">
    <property type="entry name" value="Winged helix-like DNA-binding domain superfamily/Winged helix DNA-binding domain"/>
    <property type="match status" value="1"/>
</dbReference>
<evidence type="ECO:0000256" key="7">
    <source>
        <dbReference type="ARBA" id="ARBA00047899"/>
    </source>
</evidence>
<keyword evidence="3" id="KW-0677">Repeat</keyword>
<dbReference type="InterPro" id="IPR032171">
    <property type="entry name" value="COR-A"/>
</dbReference>
<reference evidence="10 11" key="1">
    <citation type="submission" date="2017-12" db="EMBL/GenBank/DDBJ databases">
        <title>Sequencing, de novo assembly and annotation of complete genome of a new Thraustochytrid species, strain FCC1311.</title>
        <authorList>
            <person name="Sedici K."/>
            <person name="Godart F."/>
            <person name="Aiese Cigliano R."/>
            <person name="Sanseverino W."/>
            <person name="Barakat M."/>
            <person name="Ortet P."/>
            <person name="Marechal E."/>
            <person name="Cagnac O."/>
            <person name="Amato A."/>
        </authorList>
    </citation>
    <scope>NUCLEOTIDE SEQUENCE [LARGE SCALE GENOMIC DNA]</scope>
</reference>
<feature type="domain" description="Roc" evidence="9">
    <location>
        <begin position="1"/>
        <end position="182"/>
    </location>
</feature>
<evidence type="ECO:0000259" key="9">
    <source>
        <dbReference type="PROSITE" id="PS51424"/>
    </source>
</evidence>
<dbReference type="InterPro" id="IPR020859">
    <property type="entry name" value="ROC"/>
</dbReference>
<evidence type="ECO:0000256" key="8">
    <source>
        <dbReference type="ARBA" id="ARBA00048679"/>
    </source>
</evidence>
<feature type="non-terminal residue" evidence="10">
    <location>
        <position position="1"/>
    </location>
</feature>
<evidence type="ECO:0000313" key="11">
    <source>
        <dbReference type="Proteomes" id="UP000241890"/>
    </source>
</evidence>
<evidence type="ECO:0000256" key="3">
    <source>
        <dbReference type="ARBA" id="ARBA00022737"/>
    </source>
</evidence>
<proteinExistence type="predicted"/>
<name>A0A2R5H307_9STRA</name>
<gene>
    <name evidence="10" type="ORF">FCC1311_114542</name>
</gene>
<dbReference type="Proteomes" id="UP000241890">
    <property type="component" value="Unassembled WGS sequence"/>
</dbReference>
<evidence type="ECO:0000256" key="5">
    <source>
        <dbReference type="ARBA" id="ARBA00022777"/>
    </source>
</evidence>
<keyword evidence="2" id="KW-0808">Transferase</keyword>
<accession>A0A2R5H307</accession>
<evidence type="ECO:0000256" key="1">
    <source>
        <dbReference type="ARBA" id="ARBA00012513"/>
    </source>
</evidence>
<evidence type="ECO:0000256" key="2">
    <source>
        <dbReference type="ARBA" id="ARBA00022679"/>
    </source>
</evidence>
<dbReference type="EC" id="2.7.11.1" evidence="1"/>
<protein>
    <recommendedName>
        <fullName evidence="1">non-specific serine/threonine protein kinase</fullName>
        <ecNumber evidence="1">2.7.11.1</ecNumber>
    </recommendedName>
</protein>
<comment type="caution">
    <text evidence="10">The sequence shown here is derived from an EMBL/GenBank/DDBJ whole genome shotgun (WGS) entry which is preliminary data.</text>
</comment>
<sequence length="448" mass="51228">ALVDEEELTRKFALRDEDQAVLQGAAQAESRDVSFTIWDYGGQKVFYALHHIFLTDKGLYLVVFDMREIVGKEHFRDTLTLEEYQKLSTQAEAIEFLRFWLHSIRLHAPEAPVLMIGTFLDQVTQLREVNRVLREHVGATSHKHLVKPSNGGHLFFAIDNSSNDKDRAGELRTAIASVASEQRYVREQVPLAWLKLHEDMLQSREPFMLYDEVVERAAEYGRPRADVDAMLEYFHGLGVVVHLRGSQTLERVVVIDAEWLLKKLARVIADDLHAQPLFSDPDLESAGLLPAYERLRRDMIATRSLLEWLWADQEVDYLLQFMEANMLLCPWRFNEHRDEDEYLVSGLLSDSSKQIDTRDFEPGLTCELDFSEFFLPNGVFHRLVAQCAAYASQPEVAGDDEPMLPALDSKHAMLSFGVNDFMFTVDGDVVRICIDAAAERPAMVIKLL</sequence>
<evidence type="ECO:0000313" key="10">
    <source>
        <dbReference type="EMBL" id="GBG35231.1"/>
    </source>
</evidence>